<keyword evidence="2" id="KW-1185">Reference proteome</keyword>
<evidence type="ECO:0000313" key="1">
    <source>
        <dbReference type="EMBL" id="KAL2048449.1"/>
    </source>
</evidence>
<evidence type="ECO:0000313" key="2">
    <source>
        <dbReference type="Proteomes" id="UP001590950"/>
    </source>
</evidence>
<comment type="caution">
    <text evidence="1">The sequence shown here is derived from an EMBL/GenBank/DDBJ whole genome shotgun (WGS) entry which is preliminary data.</text>
</comment>
<protein>
    <submittedName>
        <fullName evidence="1">Uncharacterized protein</fullName>
    </submittedName>
</protein>
<sequence length="86" mass="9421">MNATPRYVYAPQGLVAVWHDTGVDYESVHHAALTDAYGKDQHFEVEINKVKPEVCESVGCTRPANSGRILVKGAISQDAAMATNRY</sequence>
<organism evidence="1 2">
    <name type="scientific">Stereocaulon virgatum</name>
    <dbReference type="NCBI Taxonomy" id="373712"/>
    <lineage>
        <taxon>Eukaryota</taxon>
        <taxon>Fungi</taxon>
        <taxon>Dikarya</taxon>
        <taxon>Ascomycota</taxon>
        <taxon>Pezizomycotina</taxon>
        <taxon>Lecanoromycetes</taxon>
        <taxon>OSLEUM clade</taxon>
        <taxon>Lecanoromycetidae</taxon>
        <taxon>Lecanorales</taxon>
        <taxon>Lecanorineae</taxon>
        <taxon>Stereocaulaceae</taxon>
        <taxon>Stereocaulon</taxon>
    </lineage>
</organism>
<gene>
    <name evidence="1" type="ORF">N7G274_000361</name>
</gene>
<reference evidence="1 2" key="1">
    <citation type="submission" date="2024-09" db="EMBL/GenBank/DDBJ databases">
        <title>Rethinking Asexuality: The Enigmatic Case of Functional Sexual Genes in Lepraria (Stereocaulaceae).</title>
        <authorList>
            <person name="Doellman M."/>
            <person name="Sun Y."/>
            <person name="Barcenas-Pena A."/>
            <person name="Lumbsch H.T."/>
            <person name="Grewe F."/>
        </authorList>
    </citation>
    <scope>NUCLEOTIDE SEQUENCE [LARGE SCALE GENOMIC DNA]</scope>
    <source>
        <strain evidence="1 2">Mercado 3170</strain>
    </source>
</reference>
<proteinExistence type="predicted"/>
<accession>A0ABR4ARX5</accession>
<name>A0ABR4ARX5_9LECA</name>
<dbReference type="Proteomes" id="UP001590950">
    <property type="component" value="Unassembled WGS sequence"/>
</dbReference>
<dbReference type="EMBL" id="JBEFKJ010000001">
    <property type="protein sequence ID" value="KAL2048449.1"/>
    <property type="molecule type" value="Genomic_DNA"/>
</dbReference>